<protein>
    <submittedName>
        <fullName evidence="2">Uncharacterized protein</fullName>
    </submittedName>
</protein>
<proteinExistence type="predicted"/>
<organism evidence="2 3">
    <name type="scientific">Nocardioides cremeus</name>
    <dbReference type="NCBI Taxonomy" id="3058044"/>
    <lineage>
        <taxon>Bacteria</taxon>
        <taxon>Bacillati</taxon>
        <taxon>Actinomycetota</taxon>
        <taxon>Actinomycetes</taxon>
        <taxon>Propionibacteriales</taxon>
        <taxon>Nocardioidaceae</taxon>
        <taxon>Nocardioides</taxon>
    </lineage>
</organism>
<name>A0ABT8TST7_9ACTN</name>
<accession>A0ABT8TST7</accession>
<gene>
    <name evidence="2" type="ORF">QWJ41_14965</name>
</gene>
<dbReference type="EMBL" id="JAULSC010000016">
    <property type="protein sequence ID" value="MDO3397026.1"/>
    <property type="molecule type" value="Genomic_DNA"/>
</dbReference>
<evidence type="ECO:0000313" key="3">
    <source>
        <dbReference type="Proteomes" id="UP001168363"/>
    </source>
</evidence>
<comment type="caution">
    <text evidence="2">The sequence shown here is derived from an EMBL/GenBank/DDBJ whole genome shotgun (WGS) entry which is preliminary data.</text>
</comment>
<feature type="region of interest" description="Disordered" evidence="1">
    <location>
        <begin position="1"/>
        <end position="77"/>
    </location>
</feature>
<reference evidence="2" key="1">
    <citation type="submission" date="2023-06" db="EMBL/GenBank/DDBJ databases">
        <title>Genome sequence of Nocardioides sp. SOB44.</title>
        <authorList>
            <person name="Zhang G."/>
        </authorList>
    </citation>
    <scope>NUCLEOTIDE SEQUENCE</scope>
    <source>
        <strain evidence="2">SOB44</strain>
    </source>
</reference>
<evidence type="ECO:0000313" key="2">
    <source>
        <dbReference type="EMBL" id="MDO3397026.1"/>
    </source>
</evidence>
<dbReference type="RefSeq" id="WP_302709206.1">
    <property type="nucleotide sequence ID" value="NZ_JAULSC010000016.1"/>
</dbReference>
<feature type="compositionally biased region" description="Basic residues" evidence="1">
    <location>
        <begin position="11"/>
        <end position="21"/>
    </location>
</feature>
<keyword evidence="3" id="KW-1185">Reference proteome</keyword>
<dbReference type="Proteomes" id="UP001168363">
    <property type="component" value="Unassembled WGS sequence"/>
</dbReference>
<sequence length="77" mass="8336">MPTRLTAKVRATARRVARTTVRRADRPLTDRGGATGTPSHDLDEAPPSLAQETNWVVSGGGLVGSDDTEPRRARRSR</sequence>
<evidence type="ECO:0000256" key="1">
    <source>
        <dbReference type="SAM" id="MobiDB-lite"/>
    </source>
</evidence>
<feature type="compositionally biased region" description="Low complexity" evidence="1">
    <location>
        <begin position="1"/>
        <end position="10"/>
    </location>
</feature>